<sequence length="64" mass="6823">MAIRFDIGGKPSIQFSLPPFRVTPGGSGGGNVSSAQINTIVVLDRAEYDALDVKDVKTLYLIRG</sequence>
<accession>A0A8S5M5B7</accession>
<dbReference type="Pfam" id="PF24243">
    <property type="entry name" value="Phage_tail_C"/>
    <property type="match status" value="1"/>
</dbReference>
<dbReference type="InterPro" id="IPR056923">
    <property type="entry name" value="Minor_tail_gp31_C"/>
</dbReference>
<proteinExistence type="predicted"/>
<evidence type="ECO:0000259" key="1">
    <source>
        <dbReference type="Pfam" id="PF24243"/>
    </source>
</evidence>
<name>A0A8S5M5B7_9CAUD</name>
<dbReference type="EMBL" id="BK014822">
    <property type="protein sequence ID" value="DAD77295.1"/>
    <property type="molecule type" value="Genomic_DNA"/>
</dbReference>
<evidence type="ECO:0000313" key="2">
    <source>
        <dbReference type="EMBL" id="DAD77295.1"/>
    </source>
</evidence>
<protein>
    <recommendedName>
        <fullName evidence="1">Minor tail protein gp31 C-terminal domain-containing protein</fullName>
    </recommendedName>
</protein>
<feature type="domain" description="Minor tail protein gp31 C-terminal" evidence="1">
    <location>
        <begin position="39"/>
        <end position="63"/>
    </location>
</feature>
<reference evidence="2" key="1">
    <citation type="journal article" date="2021" name="Proc. Natl. Acad. Sci. U.S.A.">
        <title>A Catalog of Tens of Thousands of Viruses from Human Metagenomes Reveals Hidden Associations with Chronic Diseases.</title>
        <authorList>
            <person name="Tisza M.J."/>
            <person name="Buck C.B."/>
        </authorList>
    </citation>
    <scope>NUCLEOTIDE SEQUENCE</scope>
    <source>
        <strain evidence="2">CtEQg15</strain>
    </source>
</reference>
<organism evidence="2">
    <name type="scientific">Siphoviridae sp. ctEQg15</name>
    <dbReference type="NCBI Taxonomy" id="2826205"/>
    <lineage>
        <taxon>Viruses</taxon>
        <taxon>Duplodnaviria</taxon>
        <taxon>Heunggongvirae</taxon>
        <taxon>Uroviricota</taxon>
        <taxon>Caudoviricetes</taxon>
    </lineage>
</organism>